<dbReference type="Proteomes" id="UP001596250">
    <property type="component" value="Unassembled WGS sequence"/>
</dbReference>
<organism evidence="7 8">
    <name type="scientific">Marinicrinis lubricantis</name>
    <dbReference type="NCBI Taxonomy" id="2086470"/>
    <lineage>
        <taxon>Bacteria</taxon>
        <taxon>Bacillati</taxon>
        <taxon>Bacillota</taxon>
        <taxon>Bacilli</taxon>
        <taxon>Bacillales</taxon>
        <taxon>Paenibacillaceae</taxon>
    </lineage>
</organism>
<sequence>MIELPTQIRWLYRSASMFMAVCLMVWAIFPDIRAYAAGLFLGTFVSLINSIHLARKVVQIADMAEGKMKRAGIGLISRFCFVLIAVMIANRLSQIDVMFTAIGFFFAPLVSIVIGLALSLSKQE</sequence>
<proteinExistence type="predicted"/>
<evidence type="ECO:0000256" key="6">
    <source>
        <dbReference type="SAM" id="Phobius"/>
    </source>
</evidence>
<keyword evidence="8" id="KW-1185">Reference proteome</keyword>
<evidence type="ECO:0000313" key="8">
    <source>
        <dbReference type="Proteomes" id="UP001596250"/>
    </source>
</evidence>
<comment type="caution">
    <text evidence="7">The sequence shown here is derived from an EMBL/GenBank/DDBJ whole genome shotgun (WGS) entry which is preliminary data.</text>
</comment>
<dbReference type="EMBL" id="JBHSQV010000027">
    <property type="protein sequence ID" value="MFC5985512.1"/>
    <property type="molecule type" value="Genomic_DNA"/>
</dbReference>
<evidence type="ECO:0000256" key="3">
    <source>
        <dbReference type="ARBA" id="ARBA00022692"/>
    </source>
</evidence>
<keyword evidence="3 6" id="KW-0812">Transmembrane</keyword>
<feature type="transmembrane region" description="Helical" evidence="6">
    <location>
        <begin position="35"/>
        <end position="54"/>
    </location>
</feature>
<reference evidence="8" key="1">
    <citation type="journal article" date="2019" name="Int. J. Syst. Evol. Microbiol.">
        <title>The Global Catalogue of Microorganisms (GCM) 10K type strain sequencing project: providing services to taxonomists for standard genome sequencing and annotation.</title>
        <authorList>
            <consortium name="The Broad Institute Genomics Platform"/>
            <consortium name="The Broad Institute Genome Sequencing Center for Infectious Disease"/>
            <person name="Wu L."/>
            <person name="Ma J."/>
        </authorList>
    </citation>
    <scope>NUCLEOTIDE SEQUENCE [LARGE SCALE GENOMIC DNA]</scope>
    <source>
        <strain evidence="8">CCM 8749</strain>
    </source>
</reference>
<dbReference type="RefSeq" id="WP_379892419.1">
    <property type="nucleotide sequence ID" value="NZ_CBCSCT010000009.1"/>
</dbReference>
<protein>
    <submittedName>
        <fullName evidence="7">ATP synthase subunit I</fullName>
    </submittedName>
</protein>
<gene>
    <name evidence="7" type="ORF">ACFPXP_03555</name>
</gene>
<feature type="transmembrane region" description="Helical" evidence="6">
    <location>
        <begin position="12"/>
        <end position="29"/>
    </location>
</feature>
<name>A0ABW1IKB3_9BACL</name>
<keyword evidence="4 6" id="KW-1133">Transmembrane helix</keyword>
<keyword evidence="2" id="KW-1003">Cell membrane</keyword>
<evidence type="ECO:0000256" key="4">
    <source>
        <dbReference type="ARBA" id="ARBA00022989"/>
    </source>
</evidence>
<evidence type="ECO:0000256" key="1">
    <source>
        <dbReference type="ARBA" id="ARBA00004651"/>
    </source>
</evidence>
<feature type="transmembrane region" description="Helical" evidence="6">
    <location>
        <begin position="98"/>
        <end position="120"/>
    </location>
</feature>
<keyword evidence="5 6" id="KW-0472">Membrane</keyword>
<feature type="transmembrane region" description="Helical" evidence="6">
    <location>
        <begin position="75"/>
        <end position="92"/>
    </location>
</feature>
<evidence type="ECO:0000256" key="5">
    <source>
        <dbReference type="ARBA" id="ARBA00023136"/>
    </source>
</evidence>
<dbReference type="Pfam" id="PF03899">
    <property type="entry name" value="ATP-synt_I"/>
    <property type="match status" value="1"/>
</dbReference>
<evidence type="ECO:0000313" key="7">
    <source>
        <dbReference type="EMBL" id="MFC5985512.1"/>
    </source>
</evidence>
<evidence type="ECO:0000256" key="2">
    <source>
        <dbReference type="ARBA" id="ARBA00022475"/>
    </source>
</evidence>
<accession>A0ABW1IKB3</accession>
<comment type="subcellular location">
    <subcellularLocation>
        <location evidence="1">Cell membrane</location>
        <topology evidence="1">Multi-pass membrane protein</topology>
    </subcellularLocation>
</comment>
<dbReference type="InterPro" id="IPR005598">
    <property type="entry name" value="ATP_synth_I"/>
</dbReference>